<dbReference type="SUPFAM" id="SSF54736">
    <property type="entry name" value="ClpS-like"/>
    <property type="match status" value="1"/>
</dbReference>
<reference evidence="2" key="1">
    <citation type="submission" date="2019-12" db="EMBL/GenBank/DDBJ databases">
        <title>High-Quality draft genome sequences of three cyanobacteria isolated from the limestone walls of the Old Cathedral of Coimbra.</title>
        <authorList>
            <person name="Tiago I."/>
            <person name="Soares F."/>
            <person name="Portugal A."/>
        </authorList>
    </citation>
    <scope>NUCLEOTIDE SEQUENCE</scope>
    <source>
        <strain evidence="2">A</strain>
    </source>
</reference>
<evidence type="ECO:0000313" key="3">
    <source>
        <dbReference type="Proteomes" id="UP000646053"/>
    </source>
</evidence>
<gene>
    <name evidence="2" type="ORF">GS601_08495</name>
</gene>
<organism evidence="2 3">
    <name type="scientific">Myxacorys almedinensis A</name>
    <dbReference type="NCBI Taxonomy" id="2690445"/>
    <lineage>
        <taxon>Bacteria</taxon>
        <taxon>Bacillati</taxon>
        <taxon>Cyanobacteriota</taxon>
        <taxon>Cyanophyceae</taxon>
        <taxon>Leptolyngbyales</taxon>
        <taxon>Leptolyngbyaceae</taxon>
        <taxon>Myxacorys</taxon>
        <taxon>Myxacorys almedinensis</taxon>
    </lineage>
</organism>
<dbReference type="Proteomes" id="UP000646053">
    <property type="component" value="Unassembled WGS sequence"/>
</dbReference>
<evidence type="ECO:0008006" key="4">
    <source>
        <dbReference type="Google" id="ProtNLM"/>
    </source>
</evidence>
<dbReference type="RefSeq" id="WP_162422852.1">
    <property type="nucleotide sequence ID" value="NZ_WVIE01000008.1"/>
</dbReference>
<sequence>MAQGRTIAAGASLGIGLFFGLIAVLGITQPNATPEQQFGAVGVGLLGGVPATALGTWLLVQNRDRRTQKERDRLQKVFYKLLRETGGHLNVLRFSMEANISGTEAKEYLDERAREFNAAFNVSEEGKIFYSFDGDFTVLPAAQSYDVILQSFSGRSRDRILDVLYRDVNLERSNIKALLKSAKMQPVAIATGVTERRAQALKQKLERCGATILIIPTP</sequence>
<keyword evidence="1" id="KW-0812">Transmembrane</keyword>
<feature type="transmembrane region" description="Helical" evidence="1">
    <location>
        <begin position="7"/>
        <end position="27"/>
    </location>
</feature>
<name>A0A8J8CI29_9CYAN</name>
<accession>A0A8J8CI29</accession>
<evidence type="ECO:0000256" key="1">
    <source>
        <dbReference type="SAM" id="Phobius"/>
    </source>
</evidence>
<comment type="caution">
    <text evidence="2">The sequence shown here is derived from an EMBL/GenBank/DDBJ whole genome shotgun (WGS) entry which is preliminary data.</text>
</comment>
<keyword evidence="1" id="KW-0472">Membrane</keyword>
<evidence type="ECO:0000313" key="2">
    <source>
        <dbReference type="EMBL" id="NDJ17328.1"/>
    </source>
</evidence>
<dbReference type="AlphaFoldDB" id="A0A8J8CI29"/>
<keyword evidence="3" id="KW-1185">Reference proteome</keyword>
<dbReference type="EMBL" id="WVIE01000008">
    <property type="protein sequence ID" value="NDJ17328.1"/>
    <property type="molecule type" value="Genomic_DNA"/>
</dbReference>
<dbReference type="InterPro" id="IPR014719">
    <property type="entry name" value="Ribosomal_bL12_C/ClpS-like"/>
</dbReference>
<feature type="transmembrane region" description="Helical" evidence="1">
    <location>
        <begin position="39"/>
        <end position="60"/>
    </location>
</feature>
<proteinExistence type="predicted"/>
<protein>
    <recommendedName>
        <fullName evidence="4">Ribosomal protein L7/L12 C-terminal domain-containing protein</fullName>
    </recommendedName>
</protein>
<keyword evidence="1" id="KW-1133">Transmembrane helix</keyword>